<evidence type="ECO:0000313" key="2">
    <source>
        <dbReference type="EMBL" id="KAG6374259.1"/>
    </source>
</evidence>
<dbReference type="OrthoDB" id="2685667at2759"/>
<accession>A0A8I2YKG4</accession>
<feature type="region of interest" description="Disordered" evidence="1">
    <location>
        <begin position="1"/>
        <end position="23"/>
    </location>
</feature>
<organism evidence="2 3">
    <name type="scientific">Boletus reticuloceps</name>
    <dbReference type="NCBI Taxonomy" id="495285"/>
    <lineage>
        <taxon>Eukaryota</taxon>
        <taxon>Fungi</taxon>
        <taxon>Dikarya</taxon>
        <taxon>Basidiomycota</taxon>
        <taxon>Agaricomycotina</taxon>
        <taxon>Agaricomycetes</taxon>
        <taxon>Agaricomycetidae</taxon>
        <taxon>Boletales</taxon>
        <taxon>Boletineae</taxon>
        <taxon>Boletaceae</taxon>
        <taxon>Boletoideae</taxon>
        <taxon>Boletus</taxon>
    </lineage>
</organism>
<dbReference type="AlphaFoldDB" id="A0A8I2YKG4"/>
<dbReference type="EMBL" id="JAGFBS010000018">
    <property type="protein sequence ID" value="KAG6374259.1"/>
    <property type="molecule type" value="Genomic_DNA"/>
</dbReference>
<proteinExistence type="predicted"/>
<name>A0A8I2YKG4_9AGAM</name>
<comment type="caution">
    <text evidence="2">The sequence shown here is derived from an EMBL/GenBank/DDBJ whole genome shotgun (WGS) entry which is preliminary data.</text>
</comment>
<sequence>MPESMLPTKPSRPALTAKEKQRRRHKRKALALDITAAKQAYMQTAADIENNNGWSLKWAQTQLFMKSSIGRPTRRVSTWNAFLRAKLGRMNSGRAHGECFKLTKYVAENKDTLLATYKQLSLEEQNNFIDAIKASRVQHPVVQACANPKAVSNTISAVFATMDHEWTSLCAQTGIEGFYIAVRGSIDDLSTPKFFFATKAEQFVKSVLNVDPDRLA</sequence>
<protein>
    <submittedName>
        <fullName evidence="2">Uncharacterized protein</fullName>
    </submittedName>
</protein>
<evidence type="ECO:0000313" key="3">
    <source>
        <dbReference type="Proteomes" id="UP000683000"/>
    </source>
</evidence>
<reference evidence="2" key="1">
    <citation type="submission" date="2021-03" db="EMBL/GenBank/DDBJ databases">
        <title>Evolutionary innovations through gain and loss of genes in the ectomycorrhizal Boletales.</title>
        <authorList>
            <person name="Wu G."/>
            <person name="Miyauchi S."/>
            <person name="Morin E."/>
            <person name="Yang Z.-L."/>
            <person name="Xu J."/>
            <person name="Martin F.M."/>
        </authorList>
    </citation>
    <scope>NUCLEOTIDE SEQUENCE</scope>
    <source>
        <strain evidence="2">BR01</strain>
    </source>
</reference>
<gene>
    <name evidence="2" type="ORF">JVT61DRAFT_4276</name>
</gene>
<dbReference type="Proteomes" id="UP000683000">
    <property type="component" value="Unassembled WGS sequence"/>
</dbReference>
<evidence type="ECO:0000256" key="1">
    <source>
        <dbReference type="SAM" id="MobiDB-lite"/>
    </source>
</evidence>
<keyword evidence="3" id="KW-1185">Reference proteome</keyword>